<dbReference type="AlphaFoldDB" id="A0A1W2CRF4"/>
<gene>
    <name evidence="1" type="ORF">SAMN04488101_104144</name>
</gene>
<keyword evidence="2" id="KW-1185">Reference proteome</keyword>
<dbReference type="PANTHER" id="PTHR39186">
    <property type="entry name" value="DUF2071 FAMILY PROTEIN"/>
    <property type="match status" value="1"/>
</dbReference>
<evidence type="ECO:0008006" key="3">
    <source>
        <dbReference type="Google" id="ProtNLM"/>
    </source>
</evidence>
<accession>A0A1W2CRF4</accession>
<protein>
    <recommendedName>
        <fullName evidence="3">DUF2071 domain-containing protein</fullName>
    </recommendedName>
</protein>
<reference evidence="1 2" key="1">
    <citation type="submission" date="2017-04" db="EMBL/GenBank/DDBJ databases">
        <authorList>
            <person name="Afonso C.L."/>
            <person name="Miller P.J."/>
            <person name="Scott M.A."/>
            <person name="Spackman E."/>
            <person name="Goraichik I."/>
            <person name="Dimitrov K.M."/>
            <person name="Suarez D.L."/>
            <person name="Swayne D.E."/>
        </authorList>
    </citation>
    <scope>NUCLEOTIDE SEQUENCE [LARGE SCALE GENOMIC DNA]</scope>
    <source>
        <strain evidence="1 2">DSM 19625</strain>
    </source>
</reference>
<dbReference type="InterPro" id="IPR018644">
    <property type="entry name" value="DUF2071"/>
</dbReference>
<dbReference type="STRING" id="475255.SAMN04488101_104144"/>
<organism evidence="1 2">
    <name type="scientific">Pedobacter nyackensis</name>
    <dbReference type="NCBI Taxonomy" id="475255"/>
    <lineage>
        <taxon>Bacteria</taxon>
        <taxon>Pseudomonadati</taxon>
        <taxon>Bacteroidota</taxon>
        <taxon>Sphingobacteriia</taxon>
        <taxon>Sphingobacteriales</taxon>
        <taxon>Sphingobacteriaceae</taxon>
        <taxon>Pedobacter</taxon>
    </lineage>
</organism>
<proteinExistence type="predicted"/>
<dbReference type="Pfam" id="PF09844">
    <property type="entry name" value="DUF2071"/>
    <property type="match status" value="1"/>
</dbReference>
<dbReference type="PANTHER" id="PTHR39186:SF1">
    <property type="entry name" value="DUF2071 DOMAIN-CONTAINING PROTEIN"/>
    <property type="match status" value="1"/>
</dbReference>
<sequence>MCLRYRKYLHTMCLDRIYSLIYKLKYSYIANMSFLTAEWRKLAIANYAIDSAVLTPYIPLGTELDLWDNTCYVSLIGFLFKNTKLMGVSVPFHSNFEEVNLRFYVKYLDQGVWKRGVVFIKEIVPKVALSLVANTVYNENYVAMPMKHNWTETENEREVEYKWRCKKQWQSFHVTAEKELSAIEPGSKTEFITEHYWGYARYNEFKTNEYEVKHPKWNHYHVKKYNIDVDFELTYGDKFKFLNHLQPASVMLAEGSEISVERKKIIHAQ</sequence>
<dbReference type="Proteomes" id="UP000192678">
    <property type="component" value="Unassembled WGS sequence"/>
</dbReference>
<evidence type="ECO:0000313" key="2">
    <source>
        <dbReference type="Proteomes" id="UP000192678"/>
    </source>
</evidence>
<evidence type="ECO:0000313" key="1">
    <source>
        <dbReference type="EMBL" id="SMC87228.1"/>
    </source>
</evidence>
<name>A0A1W2CRF4_9SPHI</name>
<dbReference type="EMBL" id="FWYB01000004">
    <property type="protein sequence ID" value="SMC87228.1"/>
    <property type="molecule type" value="Genomic_DNA"/>
</dbReference>